<gene>
    <name evidence="3" type="ORF">OKIOD_LOCUS14277</name>
</gene>
<proteinExistence type="predicted"/>
<keyword evidence="2" id="KW-0472">Membrane</keyword>
<evidence type="ECO:0000313" key="3">
    <source>
        <dbReference type="EMBL" id="CAG5111180.1"/>
    </source>
</evidence>
<evidence type="ECO:0000256" key="2">
    <source>
        <dbReference type="SAM" id="Phobius"/>
    </source>
</evidence>
<keyword evidence="2" id="KW-1133">Transmembrane helix</keyword>
<organism evidence="3 4">
    <name type="scientific">Oikopleura dioica</name>
    <name type="common">Tunicate</name>
    <dbReference type="NCBI Taxonomy" id="34765"/>
    <lineage>
        <taxon>Eukaryota</taxon>
        <taxon>Metazoa</taxon>
        <taxon>Chordata</taxon>
        <taxon>Tunicata</taxon>
        <taxon>Appendicularia</taxon>
        <taxon>Copelata</taxon>
        <taxon>Oikopleuridae</taxon>
        <taxon>Oikopleura</taxon>
    </lineage>
</organism>
<accession>A0ABN7T097</accession>
<keyword evidence="4" id="KW-1185">Reference proteome</keyword>
<dbReference type="Proteomes" id="UP001158576">
    <property type="component" value="Chromosome 2"/>
</dbReference>
<feature type="compositionally biased region" description="Polar residues" evidence="1">
    <location>
        <begin position="102"/>
        <end position="117"/>
    </location>
</feature>
<dbReference type="EMBL" id="OU015567">
    <property type="protein sequence ID" value="CAG5111180.1"/>
    <property type="molecule type" value="Genomic_DNA"/>
</dbReference>
<sequence length="117" mass="13484">MVRFGNDKLILAKNNFVDNLLRFRNSQEKLMDLKRNSPGYEPFMKLNLSLTIIGAIVWVLGVAWVAYMNRKYKIRSKEREELYQEPPAPAKNNNNEAFENEQVGQLDSSNEAGPSHL</sequence>
<keyword evidence="2" id="KW-0812">Transmembrane</keyword>
<feature type="compositionally biased region" description="Low complexity" evidence="1">
    <location>
        <begin position="90"/>
        <end position="101"/>
    </location>
</feature>
<evidence type="ECO:0000313" key="4">
    <source>
        <dbReference type="Proteomes" id="UP001158576"/>
    </source>
</evidence>
<reference evidence="3 4" key="1">
    <citation type="submission" date="2021-04" db="EMBL/GenBank/DDBJ databases">
        <authorList>
            <person name="Bliznina A."/>
        </authorList>
    </citation>
    <scope>NUCLEOTIDE SEQUENCE [LARGE SCALE GENOMIC DNA]</scope>
</reference>
<name>A0ABN7T097_OIKDI</name>
<feature type="region of interest" description="Disordered" evidence="1">
    <location>
        <begin position="79"/>
        <end position="117"/>
    </location>
</feature>
<protein>
    <submittedName>
        <fullName evidence="3">Oidioi.mRNA.OKI2018_I69.chr2.g5512.t1.cds</fullName>
    </submittedName>
</protein>
<feature type="transmembrane region" description="Helical" evidence="2">
    <location>
        <begin position="46"/>
        <end position="67"/>
    </location>
</feature>
<evidence type="ECO:0000256" key="1">
    <source>
        <dbReference type="SAM" id="MobiDB-lite"/>
    </source>
</evidence>